<feature type="domain" description="F-box" evidence="2">
    <location>
        <begin position="52"/>
        <end position="111"/>
    </location>
</feature>
<evidence type="ECO:0000313" key="3">
    <source>
        <dbReference type="EMBL" id="TCD71668.1"/>
    </source>
</evidence>
<dbReference type="InterPro" id="IPR001810">
    <property type="entry name" value="F-box_dom"/>
</dbReference>
<evidence type="ECO:0000313" key="4">
    <source>
        <dbReference type="Proteomes" id="UP000292702"/>
    </source>
</evidence>
<dbReference type="Proteomes" id="UP000292702">
    <property type="component" value="Unassembled WGS sequence"/>
</dbReference>
<name>A0A4R0S2C4_9APHY</name>
<gene>
    <name evidence="3" type="ORF">EIP91_005434</name>
</gene>
<dbReference type="Pfam" id="PF12937">
    <property type="entry name" value="F-box-like"/>
    <property type="match status" value="1"/>
</dbReference>
<dbReference type="EMBL" id="RWJN01000003">
    <property type="protein sequence ID" value="TCD71668.1"/>
    <property type="molecule type" value="Genomic_DNA"/>
</dbReference>
<dbReference type="Gene3D" id="1.20.1280.50">
    <property type="match status" value="1"/>
</dbReference>
<dbReference type="AlphaFoldDB" id="A0A4R0S2C4"/>
<dbReference type="STRING" id="92696.A0A4R0S2C4"/>
<feature type="region of interest" description="Disordered" evidence="1">
    <location>
        <begin position="558"/>
        <end position="582"/>
    </location>
</feature>
<evidence type="ECO:0000256" key="1">
    <source>
        <dbReference type="SAM" id="MobiDB-lite"/>
    </source>
</evidence>
<organism evidence="3 4">
    <name type="scientific">Steccherinum ochraceum</name>
    <dbReference type="NCBI Taxonomy" id="92696"/>
    <lineage>
        <taxon>Eukaryota</taxon>
        <taxon>Fungi</taxon>
        <taxon>Dikarya</taxon>
        <taxon>Basidiomycota</taxon>
        <taxon>Agaricomycotina</taxon>
        <taxon>Agaricomycetes</taxon>
        <taxon>Polyporales</taxon>
        <taxon>Steccherinaceae</taxon>
        <taxon>Steccherinum</taxon>
    </lineage>
</organism>
<comment type="caution">
    <text evidence="3">The sequence shown here is derived from an EMBL/GenBank/DDBJ whole genome shotgun (WGS) entry which is preliminary data.</text>
</comment>
<reference evidence="3 4" key="1">
    <citation type="submission" date="2018-11" db="EMBL/GenBank/DDBJ databases">
        <title>Genome assembly of Steccherinum ochraceum LE-BIN_3174, the white-rot fungus of the Steccherinaceae family (The Residual Polyporoid clade, Polyporales, Basidiomycota).</title>
        <authorList>
            <person name="Fedorova T.V."/>
            <person name="Glazunova O.A."/>
            <person name="Landesman E.O."/>
            <person name="Moiseenko K.V."/>
            <person name="Psurtseva N.V."/>
            <person name="Savinova O.S."/>
            <person name="Shakhova N.V."/>
            <person name="Tyazhelova T.V."/>
            <person name="Vasina D.V."/>
        </authorList>
    </citation>
    <scope>NUCLEOTIDE SEQUENCE [LARGE SCALE GENOMIC DNA]</scope>
    <source>
        <strain evidence="3 4">LE-BIN_3174</strain>
    </source>
</reference>
<sequence>MSKPQVACQSATLSSSPITFVDSFREGLQAEVEEHIRAIASLRVRMNTVIPIAQLPSEILSHIFTLYAAVMKNHYTYTRRGPPHYYWMDVTHVCHYWREAALGDPRLWSDILVTAGSVARVEELLNRSKQTKLHVEIDATEVKWLPTLQRIAREAGRIETLILKQSTSALLFSDHFPLEVPLLRHLILKGDLGNYGYQSGQHLKMPVPLTTWSMPSLVELRVSSLPVDWANMVLPSSLVHLHITHGKVALQISNVIDVARAIGSLVALETLEFRDPTTSQPSQASLLSAPDSTFSLPNLKFIDLAGPFMPIIFLLDHLIVPASTKMLLSFTFPSFSDAEVPQIARSLAPKLSQGLVDDGKQAIWKVSIAPDTLLFYKRADTPARPAWFHVSITLPRRIIESGSIFRDLLPHLPIRDTERLVLSDVPYVPQDWMRTLRAMPFVRTLTLEHDRPGLDGVQKVLRLCTGVGTDGRKIVVFPVLRYLILAKVRFREAADLDDLEDSELVTELGRTLRMRRGQGSKLKKIYIRECLNMDDPDVERLEKRVDVDWDHKIEFEEVEDSEDELSSDGFGYGGRDYDDEFF</sequence>
<protein>
    <recommendedName>
        <fullName evidence="2">F-box domain-containing protein</fullName>
    </recommendedName>
</protein>
<dbReference type="OrthoDB" id="2800666at2759"/>
<accession>A0A4R0S2C4</accession>
<keyword evidence="4" id="KW-1185">Reference proteome</keyword>
<evidence type="ECO:0000259" key="2">
    <source>
        <dbReference type="Pfam" id="PF12937"/>
    </source>
</evidence>
<proteinExistence type="predicted"/>